<sequence>MINSLETSMASGAPTFKSTKETTNYARLCRLMVDVGTQALRDTFDAFHPSANLLAVFVGNKATLQVLKKRNVINATQWGELFPTISSSVSSANFDITLLMVLLRNLCGLPSPATGWDKLPAVTDVSREADIARIKYYRNTVYGHAGRASVDDATFNANWGDIRDTLVRLGGVKYRADIDKLETEVMDPDLDDHYRGLLQQWKKDEDNVKDQLNEVKKKLDDLKSTVKDLKADELLNTVRHTPMSVGLRDMSAEINGEPLTGSLRKVQVTGHPKALHSFRSPGKGQGEFDVPCSIADKFFVSYYLAHDVKVFNKRGELQYSIGMEGSRDEQLDGHLALAIDRSNNLIVCDSEDNRLQVFSLDGKFINSFNAGTDSAWSVTVTKDNKLLVSGIGKNVINIFQ</sequence>
<dbReference type="EMBL" id="LSMT01000003">
    <property type="protein sequence ID" value="PFX34552.1"/>
    <property type="molecule type" value="Genomic_DNA"/>
</dbReference>
<name>A0A2B4T191_STYPI</name>
<dbReference type="Proteomes" id="UP000225706">
    <property type="component" value="Unassembled WGS sequence"/>
</dbReference>
<proteinExistence type="predicted"/>
<reference evidence="6" key="1">
    <citation type="journal article" date="2017" name="bioRxiv">
        <title>Comparative analysis of the genomes of Stylophora pistillata and Acropora digitifera provides evidence for extensive differences between species of corals.</title>
        <authorList>
            <person name="Voolstra C.R."/>
            <person name="Li Y."/>
            <person name="Liew Y.J."/>
            <person name="Baumgarten S."/>
            <person name="Zoccola D."/>
            <person name="Flot J.-F."/>
            <person name="Tambutte S."/>
            <person name="Allemand D."/>
            <person name="Aranda M."/>
        </authorList>
    </citation>
    <scope>NUCLEOTIDE SEQUENCE [LARGE SCALE GENOMIC DNA]</scope>
</reference>
<feature type="coiled-coil region" evidence="3">
    <location>
        <begin position="198"/>
        <end position="232"/>
    </location>
</feature>
<dbReference type="InterPro" id="IPR001258">
    <property type="entry name" value="NHL_repeat"/>
</dbReference>
<dbReference type="Pfam" id="PF18738">
    <property type="entry name" value="HEPN_DZIP3"/>
    <property type="match status" value="1"/>
</dbReference>
<dbReference type="InterPro" id="IPR011042">
    <property type="entry name" value="6-blade_b-propeller_TolB-like"/>
</dbReference>
<dbReference type="PROSITE" id="PS51125">
    <property type="entry name" value="NHL"/>
    <property type="match status" value="1"/>
</dbReference>
<organism evidence="5 6">
    <name type="scientific">Stylophora pistillata</name>
    <name type="common">Smooth cauliflower coral</name>
    <dbReference type="NCBI Taxonomy" id="50429"/>
    <lineage>
        <taxon>Eukaryota</taxon>
        <taxon>Metazoa</taxon>
        <taxon>Cnidaria</taxon>
        <taxon>Anthozoa</taxon>
        <taxon>Hexacorallia</taxon>
        <taxon>Scleractinia</taxon>
        <taxon>Astrocoeniina</taxon>
        <taxon>Pocilloporidae</taxon>
        <taxon>Stylophora</taxon>
    </lineage>
</organism>
<protein>
    <submittedName>
        <fullName evidence="5">E3 ubiquitin-protein ligase DZIP3</fullName>
    </submittedName>
</protein>
<dbReference type="PANTHER" id="PTHR46844">
    <property type="entry name" value="SLR5058 PROTEIN"/>
    <property type="match status" value="1"/>
</dbReference>
<evidence type="ECO:0000313" key="6">
    <source>
        <dbReference type="Proteomes" id="UP000225706"/>
    </source>
</evidence>
<feature type="repeat" description="NHL" evidence="2">
    <location>
        <begin position="318"/>
        <end position="361"/>
    </location>
</feature>
<evidence type="ECO:0000259" key="4">
    <source>
        <dbReference type="Pfam" id="PF18738"/>
    </source>
</evidence>
<dbReference type="InterPro" id="IPR041249">
    <property type="entry name" value="HEPN_DZIP3"/>
</dbReference>
<gene>
    <name evidence="5" type="primary">DZIP3</name>
    <name evidence="5" type="ORF">AWC38_SpisGene413</name>
</gene>
<evidence type="ECO:0000256" key="1">
    <source>
        <dbReference type="ARBA" id="ARBA00022737"/>
    </source>
</evidence>
<dbReference type="SUPFAM" id="SSF101898">
    <property type="entry name" value="NHL repeat"/>
    <property type="match status" value="1"/>
</dbReference>
<dbReference type="AlphaFoldDB" id="A0A2B4T191"/>
<evidence type="ECO:0000256" key="3">
    <source>
        <dbReference type="SAM" id="Coils"/>
    </source>
</evidence>
<keyword evidence="3" id="KW-0175">Coiled coil</keyword>
<dbReference type="Gene3D" id="2.120.10.30">
    <property type="entry name" value="TolB, C-terminal domain"/>
    <property type="match status" value="1"/>
</dbReference>
<accession>A0A2B4T191</accession>
<keyword evidence="1" id="KW-0677">Repeat</keyword>
<comment type="caution">
    <text evidence="5">The sequence shown here is derived from an EMBL/GenBank/DDBJ whole genome shotgun (WGS) entry which is preliminary data.</text>
</comment>
<evidence type="ECO:0000313" key="5">
    <source>
        <dbReference type="EMBL" id="PFX34552.1"/>
    </source>
</evidence>
<dbReference type="PANTHER" id="PTHR46844:SF1">
    <property type="entry name" value="SLR5058 PROTEIN"/>
    <property type="match status" value="1"/>
</dbReference>
<evidence type="ECO:0000256" key="2">
    <source>
        <dbReference type="PROSITE-ProRule" id="PRU00504"/>
    </source>
</evidence>
<dbReference type="STRING" id="50429.A0A2B4T191"/>
<feature type="domain" description="DZIP3-like HEPN" evidence="4">
    <location>
        <begin position="52"/>
        <end position="194"/>
    </location>
</feature>
<keyword evidence="6" id="KW-1185">Reference proteome</keyword>
<dbReference type="OrthoDB" id="5975402at2759"/>